<dbReference type="Proteomes" id="UP000001784">
    <property type="component" value="Chromosome"/>
</dbReference>
<evidence type="ECO:0000259" key="3">
    <source>
        <dbReference type="Pfam" id="PF24801"/>
    </source>
</evidence>
<evidence type="ECO:0000313" key="4">
    <source>
        <dbReference type="EMBL" id="ABK17578.1"/>
    </source>
</evidence>
<dbReference type="Pfam" id="PF13550">
    <property type="entry name" value="Phage-tail_3"/>
    <property type="match status" value="1"/>
</dbReference>
<name>A0LJH6_SYNFM</name>
<dbReference type="eggNOG" id="COG4723">
    <property type="taxonomic scope" value="Bacteria"/>
</dbReference>
<keyword evidence="1" id="KW-0472">Membrane</keyword>
<evidence type="ECO:0000256" key="1">
    <source>
        <dbReference type="SAM" id="Phobius"/>
    </source>
</evidence>
<keyword evidence="1" id="KW-0812">Transmembrane</keyword>
<dbReference type="HOGENOM" id="CLU_242699_0_0_7"/>
<gene>
    <name evidence="4" type="ordered locus">Sfum_1893</name>
</gene>
<dbReference type="eggNOG" id="COG4733">
    <property type="taxonomic scope" value="Bacteria"/>
</dbReference>
<reference evidence="4 5" key="1">
    <citation type="submission" date="2006-10" db="EMBL/GenBank/DDBJ databases">
        <title>Complete sequence of Syntrophobacter fumaroxidans MPOB.</title>
        <authorList>
            <consortium name="US DOE Joint Genome Institute"/>
            <person name="Copeland A."/>
            <person name="Lucas S."/>
            <person name="Lapidus A."/>
            <person name="Barry K."/>
            <person name="Detter J.C."/>
            <person name="Glavina del Rio T."/>
            <person name="Hammon N."/>
            <person name="Israni S."/>
            <person name="Pitluck S."/>
            <person name="Goltsman E.G."/>
            <person name="Martinez M."/>
            <person name="Schmutz J."/>
            <person name="Larimer F."/>
            <person name="Land M."/>
            <person name="Hauser L."/>
            <person name="Kyrpides N."/>
            <person name="Kim E."/>
            <person name="Boone D.R."/>
            <person name="Brockman F."/>
            <person name="Culley D."/>
            <person name="Ferry J."/>
            <person name="Gunsalus R."/>
            <person name="McInerney M.J."/>
            <person name="Morrison M."/>
            <person name="Plugge C."/>
            <person name="Rohlin L."/>
            <person name="Scholten J."/>
            <person name="Sieber J."/>
            <person name="Stams A.J.M."/>
            <person name="Worm P."/>
            <person name="Henstra A.M."/>
            <person name="Richardson P."/>
        </authorList>
    </citation>
    <scope>NUCLEOTIDE SEQUENCE [LARGE SCALE GENOMIC DNA]</scope>
    <source>
        <strain evidence="5">DSM 10017 / MPOB</strain>
    </source>
</reference>
<dbReference type="KEGG" id="sfu:Sfum_1893"/>
<dbReference type="InterPro" id="IPR053171">
    <property type="entry name" value="Viral_Tip_Attach_Protein"/>
</dbReference>
<feature type="transmembrane region" description="Helical" evidence="1">
    <location>
        <begin position="99"/>
        <end position="116"/>
    </location>
</feature>
<protein>
    <submittedName>
        <fullName evidence="4">Phage-related protein tail component-like</fullName>
    </submittedName>
</protein>
<dbReference type="PANTHER" id="PTHR36251">
    <property type="entry name" value="FELS-1 PROPHAGE HOST SPECIFICITY PROTEIN-RELATED"/>
    <property type="match status" value="1"/>
</dbReference>
<sequence length="1644" mass="179276">MSESKDLVEGTAPVPPGHLRVVSVDHPFRRSERRIDLVEWKPGMSLSDVVASRVPENLPVKVFLDGLEIAPGERSRVYPMPGRQVLIVPELGFDDGFKGILRFILQIALVAAGFIMQAMGVPGWLIFGTMLVGGILINVLLPPQAPKKPDTALDSQAYNWAPQNTEQQGVPVPRWYGKNRIYGNIVASHIENRDSTQILNALICLGLGPVKSLGDFRINDQAIKHFKAVHVRVRYGRLNQAPISDFKKTKIEYPASVKVVHGSPYTYTTVGNDFDALEVDISFPEGLWHYPPESSGLEGFAVRFQIAVRKVGTSTWHHIARQPSDVAGYNKVFVSGARWSLGKWVDPGADPDWTGHEGADVWFENLAGTSGFYDHYEGEVYPDQTELFWHWIGDDGGEYIATSTDSYEVWQDYFDAFGQSEKPRHWTMRYRVPDGEKGQYQVRVTRVTPTATPQNRYGQDMYFAGVAEVLCDPFEYPRHVLVAVSARATDQLSGSLRFSCVGEMAVIRVFDGSSWSIEYSNNPAWVAYDILSQPVIGGAGTEANPYTVLRYDGLPPERLDAPKFLEWAQYCDEKVSDGTGSPFSTAVAYAVNDRVRYAGRIYMCIQATAVPSPPPTDTAYWAVTNEGLEKRITFNGGFDYDTSMWEAVARVCQVGRAIPVWNGSKLTVAIDKPADPVNLYTVGNIEESKFREIFLPLEERATEIEVDFIDGETWERDKLTVYRPDIARSTGYRAAIELFGVTKRSEAWRAGMFRLMCNKYLVRTVELDLDVEAVNADIGDVVHIQHDVPQWGEGGRIAPVLSFTSGGPYEIKPGDTVIGGTSWASARVVAVDVTSGSWAAGTAAGRLTLAGQSGNFVAEELNVLENFDVATVIASRVTLDKAVSIEAGLTCKVIVRLSGDSLAERIVTSEAGSHETLSVSVPFDPIPAPFDVYAFGQVDTITRPFRVLSIRKSMEQKCTLSLIEYRPEVYQYEDSAPNPGSAAQLALKAMQPRRVKLTEISVDGPGGRQVKGIDIDFEPCADPAFKHYEVWYRVAGRKGEKAEWLFSGVADGSSYQVLGVERQTRYAVALLPVDTANRKLFIEYAASRSILIHGIELAADLRYKTGTTVDALEPAEAGATLGSTLGNGSTVPGNLKKSDGATLVTEQDLFLDGLWARAITLTDGGYFRTGLSPDPRIIISKGQIAGYSDETTKEFYLLASTGKAYLGGGNVILESTGVRILPVTGQTWDSTRSVNWGTNVSYPIARIWAWNDTFDDSLVIEVNGDYHFSQGGHMYFRAYGVGSGNHSTIKFNASNDSYAVALEMNTESDGRFRVDADVIQLKTTPSGGGIVNIDAYTIYLGGVVTILAGQIKSTLETGTAPMTVASTTKVTNLNADQVDGKDAADFFPINGGQLTGANISRNVDDSYLNVHGATNVTSGAGVTLYGRDHATCAGNMYLTFGGYASTGKLVIRNRNASEYNNVFEIDSVGNIVTSALRIGAYVNDSYLSICAGEDGLKGASLVMYGRAHASSPGEAYLNLGGYTPYGKFTIRQRLTDESLVNLFLFDKDANLRIGGTTFGTSAARVLCVGTGTAPTSSPADAFQMYSKDISAGNAAPHFRLEGGPELRLYQQPHIADPDADSTSLQTAVKAILVALENMRFLATS</sequence>
<dbReference type="InterPro" id="IPR055385">
    <property type="entry name" value="GpJ_HDII-ins2"/>
</dbReference>
<accession>A0LJH6</accession>
<dbReference type="InterPro" id="IPR032876">
    <property type="entry name" value="J_dom"/>
</dbReference>
<evidence type="ECO:0000313" key="5">
    <source>
        <dbReference type="Proteomes" id="UP000001784"/>
    </source>
</evidence>
<feature type="domain" description="Tip attachment protein J HDII-ins2" evidence="3">
    <location>
        <begin position="251"/>
        <end position="319"/>
    </location>
</feature>
<organism evidence="4 5">
    <name type="scientific">Syntrophobacter fumaroxidans (strain DSM 10017 / MPOB)</name>
    <dbReference type="NCBI Taxonomy" id="335543"/>
    <lineage>
        <taxon>Bacteria</taxon>
        <taxon>Pseudomonadati</taxon>
        <taxon>Thermodesulfobacteriota</taxon>
        <taxon>Syntrophobacteria</taxon>
        <taxon>Syntrophobacterales</taxon>
        <taxon>Syntrophobacteraceae</taxon>
        <taxon>Syntrophobacter</taxon>
    </lineage>
</organism>
<keyword evidence="1" id="KW-1133">Transmembrane helix</keyword>
<dbReference type="EMBL" id="CP000478">
    <property type="protein sequence ID" value="ABK17578.1"/>
    <property type="molecule type" value="Genomic_DNA"/>
</dbReference>
<dbReference type="PANTHER" id="PTHR36251:SF2">
    <property type="entry name" value="GIFSY-2 PROPHAGE HOST SPECIFICITY PROTEIN J, PHAGE LAMBDA"/>
    <property type="match status" value="1"/>
</dbReference>
<dbReference type="InParanoid" id="A0LJH6"/>
<dbReference type="eggNOG" id="COG3210">
    <property type="taxonomic scope" value="Bacteria"/>
</dbReference>
<feature type="domain" description="Tip attachment protein J" evidence="2">
    <location>
        <begin position="642"/>
        <end position="792"/>
    </location>
</feature>
<keyword evidence="5" id="KW-1185">Reference proteome</keyword>
<evidence type="ECO:0000259" key="2">
    <source>
        <dbReference type="Pfam" id="PF13550"/>
    </source>
</evidence>
<dbReference type="RefSeq" id="WP_011698748.1">
    <property type="nucleotide sequence ID" value="NC_008554.1"/>
</dbReference>
<dbReference type="OrthoDB" id="5447059at2"/>
<dbReference type="Pfam" id="PF24801">
    <property type="entry name" value="FNIII-A_GpJ"/>
    <property type="match status" value="1"/>
</dbReference>
<proteinExistence type="predicted"/>
<dbReference type="STRING" id="335543.Sfum_1893"/>
<dbReference type="Gene3D" id="2.10.10.20">
    <property type="entry name" value="Carbohydrate-binding module superfamily 5/12"/>
    <property type="match status" value="1"/>
</dbReference>